<dbReference type="RefSeq" id="WP_189159157.1">
    <property type="nucleotide sequence ID" value="NZ_BMNC01000015.1"/>
</dbReference>
<feature type="compositionally biased region" description="Basic and acidic residues" evidence="1">
    <location>
        <begin position="31"/>
        <end position="42"/>
    </location>
</feature>
<organism evidence="2 3">
    <name type="scientific">Lentzea pudingi</name>
    <dbReference type="NCBI Taxonomy" id="1789439"/>
    <lineage>
        <taxon>Bacteria</taxon>
        <taxon>Bacillati</taxon>
        <taxon>Actinomycetota</taxon>
        <taxon>Actinomycetes</taxon>
        <taxon>Pseudonocardiales</taxon>
        <taxon>Pseudonocardiaceae</taxon>
        <taxon>Lentzea</taxon>
    </lineage>
</organism>
<gene>
    <name evidence="2" type="ORF">GCM10011609_69980</name>
</gene>
<evidence type="ECO:0000313" key="3">
    <source>
        <dbReference type="Proteomes" id="UP000597656"/>
    </source>
</evidence>
<name>A0ABQ2INJ7_9PSEU</name>
<reference evidence="3" key="1">
    <citation type="journal article" date="2019" name="Int. J. Syst. Evol. Microbiol.">
        <title>The Global Catalogue of Microorganisms (GCM) 10K type strain sequencing project: providing services to taxonomists for standard genome sequencing and annotation.</title>
        <authorList>
            <consortium name="The Broad Institute Genomics Platform"/>
            <consortium name="The Broad Institute Genome Sequencing Center for Infectious Disease"/>
            <person name="Wu L."/>
            <person name="Ma J."/>
        </authorList>
    </citation>
    <scope>NUCLEOTIDE SEQUENCE [LARGE SCALE GENOMIC DNA]</scope>
    <source>
        <strain evidence="3">CGMCC 4.7319</strain>
    </source>
</reference>
<dbReference type="Proteomes" id="UP000597656">
    <property type="component" value="Unassembled WGS sequence"/>
</dbReference>
<dbReference type="InterPro" id="IPR021487">
    <property type="entry name" value="DUF3140"/>
</dbReference>
<keyword evidence="2" id="KW-0238">DNA-binding</keyword>
<proteinExistence type="predicted"/>
<accession>A0ABQ2INJ7</accession>
<dbReference type="GO" id="GO:0003677">
    <property type="term" value="F:DNA binding"/>
    <property type="evidence" value="ECO:0007669"/>
    <property type="project" value="UniProtKB-KW"/>
</dbReference>
<dbReference type="PANTHER" id="PTHR40630:SF1">
    <property type="entry name" value="DNA-BINDING PROTEIN"/>
    <property type="match status" value="1"/>
</dbReference>
<dbReference type="Pfam" id="PF11338">
    <property type="entry name" value="DUF3140"/>
    <property type="match status" value="1"/>
</dbReference>
<comment type="caution">
    <text evidence="2">The sequence shown here is derived from an EMBL/GenBank/DDBJ whole genome shotgun (WGS) entry which is preliminary data.</text>
</comment>
<feature type="region of interest" description="Disordered" evidence="1">
    <location>
        <begin position="31"/>
        <end position="52"/>
    </location>
</feature>
<dbReference type="PANTHER" id="PTHR40630">
    <property type="entry name" value="POSSIBLE DNA-BINDING PROTEIN"/>
    <property type="match status" value="1"/>
</dbReference>
<evidence type="ECO:0000256" key="1">
    <source>
        <dbReference type="SAM" id="MobiDB-lite"/>
    </source>
</evidence>
<sequence length="110" mass="12693">MRDDEQEQTRKDFGAVVNMTASKLEKWLDCDESKQVGDKRSGESTGHASGRRIVELLQTKRDDLTGADLEHMRKVVGYVHRHLAQRPDGDVADTRWRYSLMNWGHDPLEK</sequence>
<protein>
    <submittedName>
        <fullName evidence="2">DNA-binding protein</fullName>
    </submittedName>
</protein>
<dbReference type="EMBL" id="BMNC01000015">
    <property type="protein sequence ID" value="GGN18927.1"/>
    <property type="molecule type" value="Genomic_DNA"/>
</dbReference>
<keyword evidence="3" id="KW-1185">Reference proteome</keyword>
<evidence type="ECO:0000313" key="2">
    <source>
        <dbReference type="EMBL" id="GGN18927.1"/>
    </source>
</evidence>